<dbReference type="OrthoDB" id="2248014at2759"/>
<proteinExistence type="predicted"/>
<evidence type="ECO:0000313" key="3">
    <source>
        <dbReference type="Proteomes" id="UP000002729"/>
    </source>
</evidence>
<dbReference type="GeneID" id="20218552"/>
<dbReference type="RefSeq" id="XP_009038810.1">
    <property type="nucleotide sequence ID" value="XM_009040562.1"/>
</dbReference>
<dbReference type="InterPro" id="IPR001394">
    <property type="entry name" value="Peptidase_C19_UCH"/>
</dbReference>
<dbReference type="GO" id="GO:0016579">
    <property type="term" value="P:protein deubiquitination"/>
    <property type="evidence" value="ECO:0007669"/>
    <property type="project" value="InterPro"/>
</dbReference>
<dbReference type="InParanoid" id="F0YE45"/>
<dbReference type="InterPro" id="IPR038765">
    <property type="entry name" value="Papain-like_cys_pep_sf"/>
</dbReference>
<dbReference type="Pfam" id="PF00443">
    <property type="entry name" value="UCH"/>
    <property type="match status" value="2"/>
</dbReference>
<dbReference type="EMBL" id="GL833134">
    <property type="protein sequence ID" value="EGB06638.1"/>
    <property type="molecule type" value="Genomic_DNA"/>
</dbReference>
<feature type="domain" description="USP" evidence="1">
    <location>
        <begin position="1"/>
        <end position="140"/>
    </location>
</feature>
<protein>
    <recommendedName>
        <fullName evidence="1">USP domain-containing protein</fullName>
    </recommendedName>
</protein>
<keyword evidence="3" id="KW-1185">Reference proteome</keyword>
<dbReference type="AlphaFoldDB" id="F0YE45"/>
<dbReference type="PROSITE" id="PS00973">
    <property type="entry name" value="USP_2"/>
    <property type="match status" value="1"/>
</dbReference>
<dbReference type="SUPFAM" id="SSF54001">
    <property type="entry name" value="Cysteine proteinases"/>
    <property type="match status" value="2"/>
</dbReference>
<gene>
    <name evidence="2" type="ORF">AURANDRAFT_15816</name>
</gene>
<feature type="non-terminal residue" evidence="2">
    <location>
        <position position="144"/>
    </location>
</feature>
<dbReference type="InterPro" id="IPR028889">
    <property type="entry name" value="USP"/>
</dbReference>
<evidence type="ECO:0000259" key="1">
    <source>
        <dbReference type="PROSITE" id="PS50235"/>
    </source>
</evidence>
<dbReference type="Proteomes" id="UP000002729">
    <property type="component" value="Unassembled WGS sequence"/>
</dbReference>
<dbReference type="InterPro" id="IPR018200">
    <property type="entry name" value="USP_CS"/>
</dbReference>
<dbReference type="InterPro" id="IPR050185">
    <property type="entry name" value="Ub_carboxyl-term_hydrolase"/>
</dbReference>
<dbReference type="Gene3D" id="3.90.70.10">
    <property type="entry name" value="Cysteine proteinases"/>
    <property type="match status" value="2"/>
</dbReference>
<feature type="non-terminal residue" evidence="2">
    <location>
        <position position="1"/>
    </location>
</feature>
<evidence type="ECO:0000313" key="2">
    <source>
        <dbReference type="EMBL" id="EGB06638.1"/>
    </source>
</evidence>
<dbReference type="GO" id="GO:0004843">
    <property type="term" value="F:cysteine-type deubiquitinase activity"/>
    <property type="evidence" value="ECO:0007669"/>
    <property type="project" value="InterPro"/>
</dbReference>
<dbReference type="PROSITE" id="PS50235">
    <property type="entry name" value="USP_3"/>
    <property type="match status" value="1"/>
</dbReference>
<organism evidence="3">
    <name type="scientific">Aureococcus anophagefferens</name>
    <name type="common">Harmful bloom alga</name>
    <dbReference type="NCBI Taxonomy" id="44056"/>
    <lineage>
        <taxon>Eukaryota</taxon>
        <taxon>Sar</taxon>
        <taxon>Stramenopiles</taxon>
        <taxon>Ochrophyta</taxon>
        <taxon>Pelagophyceae</taxon>
        <taxon>Pelagomonadales</taxon>
        <taxon>Pelagomonadaceae</taxon>
        <taxon>Aureococcus</taxon>
    </lineage>
</organism>
<reference evidence="2 3" key="1">
    <citation type="journal article" date="2011" name="Proc. Natl. Acad. Sci. U.S.A.">
        <title>Niche of harmful alga Aureococcus anophagefferens revealed through ecogenomics.</title>
        <authorList>
            <person name="Gobler C.J."/>
            <person name="Berry D.L."/>
            <person name="Dyhrman S.T."/>
            <person name="Wilhelm S.W."/>
            <person name="Salamov A."/>
            <person name="Lobanov A.V."/>
            <person name="Zhang Y."/>
            <person name="Collier J.L."/>
            <person name="Wurch L.L."/>
            <person name="Kustka A.B."/>
            <person name="Dill B.D."/>
            <person name="Shah M."/>
            <person name="VerBerkmoes N.C."/>
            <person name="Kuo A."/>
            <person name="Terry A."/>
            <person name="Pangilinan J."/>
            <person name="Lindquist E.A."/>
            <person name="Lucas S."/>
            <person name="Paulsen I.T."/>
            <person name="Hattenrath-Lehmann T.K."/>
            <person name="Talmage S.C."/>
            <person name="Walker E.A."/>
            <person name="Koch F."/>
            <person name="Burson A.M."/>
            <person name="Marcoval M.A."/>
            <person name="Tang Y.Z."/>
            <person name="Lecleir G.R."/>
            <person name="Coyne K.J."/>
            <person name="Berg G.M."/>
            <person name="Bertrand E.M."/>
            <person name="Saito M.A."/>
            <person name="Gladyshev V.N."/>
            <person name="Grigoriev I.V."/>
        </authorList>
    </citation>
    <scope>NUCLEOTIDE SEQUENCE [LARGE SCALE GENOMIC DNA]</scope>
    <source>
        <strain evidence="3">CCMP 1984</strain>
    </source>
</reference>
<dbReference type="KEGG" id="aaf:AURANDRAFT_15816"/>
<sequence length="144" mass="15899">ARVGEVGLRNLGNTCYMNSVLQALAHVPPLRAYFASGEFRYDINTRSKFGARGALATAFGELLGELDEFLDGARDGPGPSYDLVAVVNHFGGLEHGHYTCAARRLDGRGWLEFDDRRVEALEIGDVCDDPAAYVLFYARRDVRE</sequence>
<name>F0YE45_AURAN</name>
<accession>F0YE45</accession>
<dbReference type="PROSITE" id="PS00972">
    <property type="entry name" value="USP_1"/>
    <property type="match status" value="1"/>
</dbReference>
<dbReference type="PANTHER" id="PTHR21646">
    <property type="entry name" value="UBIQUITIN CARBOXYL-TERMINAL HYDROLASE"/>
    <property type="match status" value="1"/>
</dbReference>
<dbReference type="eggNOG" id="KOG1870">
    <property type="taxonomic scope" value="Eukaryota"/>
</dbReference>